<gene>
    <name evidence="1" type="ORF">BJ322DRAFT_241995</name>
</gene>
<dbReference type="EMBL" id="WIUZ02000013">
    <property type="protein sequence ID" value="KAF9781739.1"/>
    <property type="molecule type" value="Genomic_DNA"/>
</dbReference>
<name>A0A9P6H8I6_9AGAM</name>
<proteinExistence type="predicted"/>
<dbReference type="AlphaFoldDB" id="A0A9P6H8I6"/>
<dbReference type="Proteomes" id="UP000736335">
    <property type="component" value="Unassembled WGS sequence"/>
</dbReference>
<dbReference type="OrthoDB" id="3256991at2759"/>
<accession>A0A9P6H8I6</accession>
<evidence type="ECO:0000313" key="1">
    <source>
        <dbReference type="EMBL" id="KAF9781739.1"/>
    </source>
</evidence>
<sequence length="135" mass="15682">MKRRLDPKSGSSKIRLEYRGLSTRSHMVPGQRNSSGFVSPADEPDRTHLLLVYRACVCKNLPNVELWIFIVTLFRRYTFFLEEPKKRFDTVEGSLRKPVACRVGMKRRDVRMACSFTIIRLGFSRLARALYVRGV</sequence>
<organism evidence="1 2">
    <name type="scientific">Thelephora terrestris</name>
    <dbReference type="NCBI Taxonomy" id="56493"/>
    <lineage>
        <taxon>Eukaryota</taxon>
        <taxon>Fungi</taxon>
        <taxon>Dikarya</taxon>
        <taxon>Basidiomycota</taxon>
        <taxon>Agaricomycotina</taxon>
        <taxon>Agaricomycetes</taxon>
        <taxon>Thelephorales</taxon>
        <taxon>Thelephoraceae</taxon>
        <taxon>Thelephora</taxon>
    </lineage>
</organism>
<reference evidence="1" key="1">
    <citation type="journal article" date="2020" name="Nat. Commun.">
        <title>Large-scale genome sequencing of mycorrhizal fungi provides insights into the early evolution of symbiotic traits.</title>
        <authorList>
            <person name="Miyauchi S."/>
            <person name="Kiss E."/>
            <person name="Kuo A."/>
            <person name="Drula E."/>
            <person name="Kohler A."/>
            <person name="Sanchez-Garcia M."/>
            <person name="Morin E."/>
            <person name="Andreopoulos B."/>
            <person name="Barry K.W."/>
            <person name="Bonito G."/>
            <person name="Buee M."/>
            <person name="Carver A."/>
            <person name="Chen C."/>
            <person name="Cichocki N."/>
            <person name="Clum A."/>
            <person name="Culley D."/>
            <person name="Crous P.W."/>
            <person name="Fauchery L."/>
            <person name="Girlanda M."/>
            <person name="Hayes R.D."/>
            <person name="Keri Z."/>
            <person name="LaButti K."/>
            <person name="Lipzen A."/>
            <person name="Lombard V."/>
            <person name="Magnuson J."/>
            <person name="Maillard F."/>
            <person name="Murat C."/>
            <person name="Nolan M."/>
            <person name="Ohm R.A."/>
            <person name="Pangilinan J."/>
            <person name="Pereira M.F."/>
            <person name="Perotto S."/>
            <person name="Peter M."/>
            <person name="Pfister S."/>
            <person name="Riley R."/>
            <person name="Sitrit Y."/>
            <person name="Stielow J.B."/>
            <person name="Szollosi G."/>
            <person name="Zifcakova L."/>
            <person name="Stursova M."/>
            <person name="Spatafora J.W."/>
            <person name="Tedersoo L."/>
            <person name="Vaario L.M."/>
            <person name="Yamada A."/>
            <person name="Yan M."/>
            <person name="Wang P."/>
            <person name="Xu J."/>
            <person name="Bruns T."/>
            <person name="Baldrian P."/>
            <person name="Vilgalys R."/>
            <person name="Dunand C."/>
            <person name="Henrissat B."/>
            <person name="Grigoriev I.V."/>
            <person name="Hibbett D."/>
            <person name="Nagy L.G."/>
            <person name="Martin F.M."/>
        </authorList>
    </citation>
    <scope>NUCLEOTIDE SEQUENCE</scope>
    <source>
        <strain evidence="1">UH-Tt-Lm1</strain>
    </source>
</reference>
<reference evidence="1" key="2">
    <citation type="submission" date="2020-11" db="EMBL/GenBank/DDBJ databases">
        <authorList>
            <consortium name="DOE Joint Genome Institute"/>
            <person name="Kuo A."/>
            <person name="Miyauchi S."/>
            <person name="Kiss E."/>
            <person name="Drula E."/>
            <person name="Kohler A."/>
            <person name="Sanchez-Garcia M."/>
            <person name="Andreopoulos B."/>
            <person name="Barry K.W."/>
            <person name="Bonito G."/>
            <person name="Buee M."/>
            <person name="Carver A."/>
            <person name="Chen C."/>
            <person name="Cichocki N."/>
            <person name="Clum A."/>
            <person name="Culley D."/>
            <person name="Crous P.W."/>
            <person name="Fauchery L."/>
            <person name="Girlanda M."/>
            <person name="Hayes R."/>
            <person name="Keri Z."/>
            <person name="Labutti K."/>
            <person name="Lipzen A."/>
            <person name="Lombard V."/>
            <person name="Magnuson J."/>
            <person name="Maillard F."/>
            <person name="Morin E."/>
            <person name="Murat C."/>
            <person name="Nolan M."/>
            <person name="Ohm R."/>
            <person name="Pangilinan J."/>
            <person name="Pereira M."/>
            <person name="Perotto S."/>
            <person name="Peter M."/>
            <person name="Riley R."/>
            <person name="Sitrit Y."/>
            <person name="Stielow B."/>
            <person name="Szollosi G."/>
            <person name="Zifcakova L."/>
            <person name="Stursova M."/>
            <person name="Spatafora J.W."/>
            <person name="Tedersoo L."/>
            <person name="Vaario L.-M."/>
            <person name="Yamada A."/>
            <person name="Yan M."/>
            <person name="Wang P."/>
            <person name="Xu J."/>
            <person name="Bruns T."/>
            <person name="Baldrian P."/>
            <person name="Vilgalys R."/>
            <person name="Henrissat B."/>
            <person name="Grigoriev I.V."/>
            <person name="Hibbett D."/>
            <person name="Nagy L.G."/>
            <person name="Martin F.M."/>
        </authorList>
    </citation>
    <scope>NUCLEOTIDE SEQUENCE</scope>
    <source>
        <strain evidence="1">UH-Tt-Lm1</strain>
    </source>
</reference>
<keyword evidence="2" id="KW-1185">Reference proteome</keyword>
<comment type="caution">
    <text evidence="1">The sequence shown here is derived from an EMBL/GenBank/DDBJ whole genome shotgun (WGS) entry which is preliminary data.</text>
</comment>
<evidence type="ECO:0000313" key="2">
    <source>
        <dbReference type="Proteomes" id="UP000736335"/>
    </source>
</evidence>
<protein>
    <submittedName>
        <fullName evidence="1">Uncharacterized protein</fullName>
    </submittedName>
</protein>